<dbReference type="Pfam" id="PF17878">
    <property type="entry name" value="ssDBP"/>
    <property type="match status" value="1"/>
</dbReference>
<dbReference type="InterPro" id="IPR040905">
    <property type="entry name" value="SS_DBP_Pseudomonas"/>
</dbReference>
<evidence type="ECO:0000313" key="3">
    <source>
        <dbReference type="Proteomes" id="UP000772591"/>
    </source>
</evidence>
<dbReference type="RefSeq" id="WP_205892621.1">
    <property type="nucleotide sequence ID" value="NZ_JADEVO010000012.1"/>
</dbReference>
<protein>
    <submittedName>
        <fullName evidence="1">Propanediol utilization protein</fullName>
    </submittedName>
</protein>
<proteinExistence type="predicted"/>
<gene>
    <name evidence="1" type="ORF">IMW75_10985</name>
    <name evidence="2" type="ORF">IMW75_11040</name>
</gene>
<organism evidence="1 3">
    <name type="scientific">Pseudomonas gregormendelii</name>
    <dbReference type="NCBI Taxonomy" id="1628277"/>
    <lineage>
        <taxon>Bacteria</taxon>
        <taxon>Pseudomonadati</taxon>
        <taxon>Pseudomonadota</taxon>
        <taxon>Gammaproteobacteria</taxon>
        <taxon>Pseudomonadales</taxon>
        <taxon>Pseudomonadaceae</taxon>
        <taxon>Pseudomonas</taxon>
    </lineage>
</organism>
<evidence type="ECO:0000313" key="1">
    <source>
        <dbReference type="EMBL" id="MBN3965803.1"/>
    </source>
</evidence>
<dbReference type="SUPFAM" id="SSF50249">
    <property type="entry name" value="Nucleic acid-binding proteins"/>
    <property type="match status" value="1"/>
</dbReference>
<dbReference type="InterPro" id="IPR012340">
    <property type="entry name" value="NA-bd_OB-fold"/>
</dbReference>
<accession>A0ABS3AF81</accession>
<name>A0ABS3AF81_9PSED</name>
<dbReference type="EMBL" id="JADEVO010000012">
    <property type="protein sequence ID" value="MBN3965814.1"/>
    <property type="molecule type" value="Genomic_DNA"/>
</dbReference>
<evidence type="ECO:0000313" key="2">
    <source>
        <dbReference type="EMBL" id="MBN3965814.1"/>
    </source>
</evidence>
<comment type="caution">
    <text evidence="1">The sequence shown here is derived from an EMBL/GenBank/DDBJ whole genome shotgun (WGS) entry which is preliminary data.</text>
</comment>
<dbReference type="Proteomes" id="UP000772591">
    <property type="component" value="Unassembled WGS sequence"/>
</dbReference>
<sequence>MSDEKTVVRVQVTGITRSGTSTASGKPFCMFEAYVFVPPAPYPTKNMFFAETQQQVPQPGMYECDLIPDERAKNFALTVDPRQGRRMTQQPKVSAA</sequence>
<reference evidence="1 3" key="1">
    <citation type="journal article" date="2021" name="Int. J. Syst. Evol. Microbiol.">
        <title>Pseudomonas piscium sp. nov., Pseudomonas pisciculturae sp. nov., Pseudomonas mucoides sp. nov. and Pseudomonas neuropathica sp. nov. isolated from rainbow trout.</title>
        <authorList>
            <person name="Duman M."/>
            <person name="Mulet M."/>
            <person name="Altun S."/>
            <person name="Saticioglu I.B."/>
            <person name="Gomila M."/>
            <person name="Lalucat J."/>
            <person name="Garcia-Valdes E."/>
        </authorList>
    </citation>
    <scope>NUCLEOTIDE SEQUENCE [LARGE SCALE GENOMIC DNA]</scope>
    <source>
        <strain evidence="1 3">LMG 28632</strain>
    </source>
</reference>
<dbReference type="Gene3D" id="2.40.50.140">
    <property type="entry name" value="Nucleic acid-binding proteins"/>
    <property type="match status" value="1"/>
</dbReference>
<keyword evidence="3" id="KW-1185">Reference proteome</keyword>
<dbReference type="EMBL" id="JADEVO010000012">
    <property type="protein sequence ID" value="MBN3965803.1"/>
    <property type="molecule type" value="Genomic_DNA"/>
</dbReference>